<feature type="domain" description="Putative restriction endonuclease" evidence="1">
    <location>
        <begin position="14"/>
        <end position="168"/>
    </location>
</feature>
<dbReference type="Proteomes" id="UP001606099">
    <property type="component" value="Unassembled WGS sequence"/>
</dbReference>
<keyword evidence="3" id="KW-1185">Reference proteome</keyword>
<dbReference type="InterPro" id="IPR011335">
    <property type="entry name" value="Restrct_endonuc-II-like"/>
</dbReference>
<dbReference type="EMBL" id="JBIGHZ010000001">
    <property type="protein sequence ID" value="MFG6447177.1"/>
    <property type="molecule type" value="Genomic_DNA"/>
</dbReference>
<sequence>MGEAALKSPAMTPDEFLAWEATQTERHDFVGGVPYAMAGAEDRHVTASLNVAMALRQHLSGSPCRTFMADMKVQAQAGDAYFYPDVVVSCSAADRESPLIKREPTLIVEVLSASTAAYDRGEKFAQYRAIASLQEVAFIDLDSRRSDIYRRGGDGLWVLHPFDPTDTVHFASVDLHLPPDVLFAELDD</sequence>
<dbReference type="InterPro" id="IPR012296">
    <property type="entry name" value="Nuclease_put_TT1808"/>
</dbReference>
<dbReference type="PANTHER" id="PTHR36558">
    <property type="entry name" value="GLR1098 PROTEIN"/>
    <property type="match status" value="1"/>
</dbReference>
<reference evidence="2 3" key="1">
    <citation type="submission" date="2024-08" db="EMBL/GenBank/DDBJ databases">
        <authorList>
            <person name="Lu H."/>
        </authorList>
    </citation>
    <scope>NUCLEOTIDE SEQUENCE [LARGE SCALE GENOMIC DNA]</scope>
    <source>
        <strain evidence="2 3">BYS180W</strain>
    </source>
</reference>
<evidence type="ECO:0000313" key="2">
    <source>
        <dbReference type="EMBL" id="MFG6447177.1"/>
    </source>
</evidence>
<dbReference type="Gene3D" id="3.90.1570.10">
    <property type="entry name" value="tt1808, chain A"/>
    <property type="match status" value="1"/>
</dbReference>
<proteinExistence type="predicted"/>
<accession>A0ABW7FS76</accession>
<name>A0ABW7FS76_9BURK</name>
<dbReference type="Pfam" id="PF05685">
    <property type="entry name" value="Uma2"/>
    <property type="match status" value="1"/>
</dbReference>
<dbReference type="InterPro" id="IPR008538">
    <property type="entry name" value="Uma2"/>
</dbReference>
<keyword evidence="2" id="KW-0255">Endonuclease</keyword>
<evidence type="ECO:0000259" key="1">
    <source>
        <dbReference type="Pfam" id="PF05685"/>
    </source>
</evidence>
<protein>
    <submittedName>
        <fullName evidence="2">Uma2 family endonuclease</fullName>
    </submittedName>
</protein>
<evidence type="ECO:0000313" key="3">
    <source>
        <dbReference type="Proteomes" id="UP001606099"/>
    </source>
</evidence>
<dbReference type="SUPFAM" id="SSF52980">
    <property type="entry name" value="Restriction endonuclease-like"/>
    <property type="match status" value="1"/>
</dbReference>
<keyword evidence="2" id="KW-0540">Nuclease</keyword>
<keyword evidence="2" id="KW-0378">Hydrolase</keyword>
<comment type="caution">
    <text evidence="2">The sequence shown here is derived from an EMBL/GenBank/DDBJ whole genome shotgun (WGS) entry which is preliminary data.</text>
</comment>
<dbReference type="PANTHER" id="PTHR36558:SF1">
    <property type="entry name" value="RESTRICTION ENDONUCLEASE DOMAIN-CONTAINING PROTEIN-RELATED"/>
    <property type="match status" value="1"/>
</dbReference>
<dbReference type="RefSeq" id="WP_394458546.1">
    <property type="nucleotide sequence ID" value="NZ_JBIGHZ010000001.1"/>
</dbReference>
<organism evidence="2 3">
    <name type="scientific">Roseateles rivi</name>
    <dbReference type="NCBI Taxonomy" id="3299028"/>
    <lineage>
        <taxon>Bacteria</taxon>
        <taxon>Pseudomonadati</taxon>
        <taxon>Pseudomonadota</taxon>
        <taxon>Betaproteobacteria</taxon>
        <taxon>Burkholderiales</taxon>
        <taxon>Sphaerotilaceae</taxon>
        <taxon>Roseateles</taxon>
    </lineage>
</organism>
<dbReference type="GO" id="GO:0004519">
    <property type="term" value="F:endonuclease activity"/>
    <property type="evidence" value="ECO:0007669"/>
    <property type="project" value="UniProtKB-KW"/>
</dbReference>
<dbReference type="CDD" id="cd06260">
    <property type="entry name" value="DUF820-like"/>
    <property type="match status" value="1"/>
</dbReference>
<gene>
    <name evidence="2" type="ORF">ACG0Z6_02840</name>
</gene>